<accession>A0A646QW79</accession>
<evidence type="ECO:0000313" key="2">
    <source>
        <dbReference type="Proteomes" id="UP000424671"/>
    </source>
</evidence>
<proteinExistence type="predicted"/>
<sequence length="579" mass="66192">MDTIDIEHLINPDQLAVEIADKWRLWHSLRSTWVEQTKELRNYVYATDTTTTANAILPWSNTTTTPKITQISDNLHANYFATLFPQQKWMRWEASTRDSAKREKRDVIQAYMENKVNQSGFINTVSDIVQDWILYGNCFAMVDWEDGFVNKESGEFIQKYTGPRLKRVSPYDICFNPTATSFEDSPKVIRSIKSLGEIKRMIDADPSNDYLKEVLDKMMGARKAVRSSEGHIDKGEGFTADGFSNIQQYYESDYVEILTFYGDIYDQASNEFMSDRIITIVDRAYVIDNQENPSWLGKSPIFHSGWRNRPDNLYSMGPLDNLVGMQYRIDHLENLKADVFDQIAYPILKIKGDVEDFDFEPGARIYLGEEGDVGYMAPDATALNADMQIQILENKMEEMAGAPRQAMGIRTPGEKTAFEVQTLQNSASRIFEHKAAHFERTFLEPILNSMLEMARRYMNRSDTIRILDDARGFTKFMDITREDITSSGKIVPVGARHFAERARRVQNLIQMAAVKAQDPTVAPHLSGKELARIIAYELGEPTLFADNISVTEQMETQSKVQDMQAANEERLMEASEMGI</sequence>
<reference evidence="1 2" key="1">
    <citation type="journal article" date="2019" name="mSystems">
        <title>Diverse, abundant and novel viruses infecting the marine abundant Roseobacter RCA lineage.</title>
        <authorList>
            <person name="Zhang Z.F."/>
            <person name="Chen F."/>
            <person name="Chu X."/>
            <person name="Zhang H."/>
            <person name="Luo H.W."/>
            <person name="Zhai Z.Q."/>
            <person name="Yang M.Y."/>
            <person name="Zhao Y.L."/>
        </authorList>
    </citation>
    <scope>NUCLEOTIDE SEQUENCE [LARGE SCALE GENOMIC DNA]</scope>
</reference>
<gene>
    <name evidence="1" type="ORF">CRP4_gp49</name>
</gene>
<dbReference type="EMBL" id="MK613346">
    <property type="protein sequence ID" value="QBQ72658.1"/>
    <property type="molecule type" value="Genomic_DNA"/>
</dbReference>
<name>A0A646QW79_9CAUD</name>
<protein>
    <submittedName>
        <fullName evidence="1">Putative portal protein</fullName>
    </submittedName>
</protein>
<organism evidence="1 2">
    <name type="scientific">Roseobacter phage CRP-4</name>
    <dbReference type="NCBI Taxonomy" id="2559283"/>
    <lineage>
        <taxon>Viruses</taxon>
        <taxon>Duplodnaviria</taxon>
        <taxon>Heunggongvirae</taxon>
        <taxon>Uroviricota</taxon>
        <taxon>Caudoviricetes</taxon>
        <taxon>Zobellviridae</taxon>
        <taxon>Cobavirinae</taxon>
        <taxon>Veravirus</taxon>
    </lineage>
</organism>
<evidence type="ECO:0000313" key="1">
    <source>
        <dbReference type="EMBL" id="QBQ72658.1"/>
    </source>
</evidence>
<dbReference type="Proteomes" id="UP000424671">
    <property type="component" value="Segment"/>
</dbReference>